<feature type="domain" description="Myosin motor" evidence="9">
    <location>
        <begin position="543"/>
        <end position="1316"/>
    </location>
</feature>
<reference evidence="11" key="1">
    <citation type="submission" date="2020-01" db="EMBL/GenBank/DDBJ databases">
        <title>Draft genome sequence of the Termite Coptotermes fromosanus.</title>
        <authorList>
            <person name="Itakura S."/>
            <person name="Yosikawa Y."/>
            <person name="Umezawa K."/>
        </authorList>
    </citation>
    <scope>NUCLEOTIDE SEQUENCE [LARGE SCALE GENOMIC DNA]</scope>
</reference>
<dbReference type="SMART" id="SM00015">
    <property type="entry name" value="IQ"/>
    <property type="match status" value="1"/>
</dbReference>
<dbReference type="GO" id="GO:0016460">
    <property type="term" value="C:myosin II complex"/>
    <property type="evidence" value="ECO:0007669"/>
    <property type="project" value="TreeGrafter"/>
</dbReference>
<dbReference type="GO" id="GO:0003774">
    <property type="term" value="F:cytoskeletal motor activity"/>
    <property type="evidence" value="ECO:0007669"/>
    <property type="project" value="UniProtKB-UniRule"/>
</dbReference>
<dbReference type="EMBL" id="BLKM01000562">
    <property type="protein sequence ID" value="GFG35676.1"/>
    <property type="molecule type" value="Genomic_DNA"/>
</dbReference>
<protein>
    <recommendedName>
        <fullName evidence="9">Myosin motor domain-containing protein</fullName>
    </recommendedName>
</protein>
<dbReference type="GO" id="GO:0031032">
    <property type="term" value="P:actomyosin structure organization"/>
    <property type="evidence" value="ECO:0007669"/>
    <property type="project" value="TreeGrafter"/>
</dbReference>
<feature type="region of interest" description="Disordered" evidence="8">
    <location>
        <begin position="227"/>
        <end position="265"/>
    </location>
</feature>
<dbReference type="PRINTS" id="PR00193">
    <property type="entry name" value="MYOSINHEAVY"/>
</dbReference>
<keyword evidence="6" id="KW-0009">Actin-binding</keyword>
<evidence type="ECO:0000256" key="5">
    <source>
        <dbReference type="ARBA" id="ARBA00023175"/>
    </source>
</evidence>
<dbReference type="GO" id="GO:0005524">
    <property type="term" value="F:ATP binding"/>
    <property type="evidence" value="ECO:0007669"/>
    <property type="project" value="UniProtKB-UniRule"/>
</dbReference>
<name>A0A6L2PT54_COPFO</name>
<organism evidence="10 11">
    <name type="scientific">Coptotermes formosanus</name>
    <name type="common">Formosan subterranean termite</name>
    <dbReference type="NCBI Taxonomy" id="36987"/>
    <lineage>
        <taxon>Eukaryota</taxon>
        <taxon>Metazoa</taxon>
        <taxon>Ecdysozoa</taxon>
        <taxon>Arthropoda</taxon>
        <taxon>Hexapoda</taxon>
        <taxon>Insecta</taxon>
        <taxon>Pterygota</taxon>
        <taxon>Neoptera</taxon>
        <taxon>Polyneoptera</taxon>
        <taxon>Dictyoptera</taxon>
        <taxon>Blattodea</taxon>
        <taxon>Blattoidea</taxon>
        <taxon>Termitoidae</taxon>
        <taxon>Rhinotermitidae</taxon>
        <taxon>Coptotermes</taxon>
    </lineage>
</organism>
<dbReference type="InterPro" id="IPR000048">
    <property type="entry name" value="IQ_motif_EF-hand-BS"/>
</dbReference>
<evidence type="ECO:0000256" key="6">
    <source>
        <dbReference type="PROSITE-ProRule" id="PRU00782"/>
    </source>
</evidence>
<evidence type="ECO:0000256" key="3">
    <source>
        <dbReference type="ARBA" id="ARBA00023054"/>
    </source>
</evidence>
<dbReference type="Gene3D" id="3.40.850.10">
    <property type="entry name" value="Kinesin motor domain"/>
    <property type="match status" value="1"/>
</dbReference>
<dbReference type="SUPFAM" id="SSF52540">
    <property type="entry name" value="P-loop containing nucleoside triphosphate hydrolases"/>
    <property type="match status" value="1"/>
</dbReference>
<dbReference type="Pfam" id="PF00612">
    <property type="entry name" value="IQ"/>
    <property type="match status" value="1"/>
</dbReference>
<evidence type="ECO:0000256" key="7">
    <source>
        <dbReference type="SAM" id="Coils"/>
    </source>
</evidence>
<dbReference type="InParanoid" id="A0A6L2PT54"/>
<evidence type="ECO:0000256" key="8">
    <source>
        <dbReference type="SAM" id="MobiDB-lite"/>
    </source>
</evidence>
<dbReference type="PANTHER" id="PTHR45615">
    <property type="entry name" value="MYOSIN HEAVY CHAIN, NON-MUSCLE"/>
    <property type="match status" value="1"/>
</dbReference>
<evidence type="ECO:0000256" key="4">
    <source>
        <dbReference type="ARBA" id="ARBA00023123"/>
    </source>
</evidence>
<keyword evidence="2 6" id="KW-0067">ATP-binding</keyword>
<comment type="caution">
    <text evidence="6">Lacks conserved residue(s) required for the propagation of feature annotation.</text>
</comment>
<dbReference type="Gene3D" id="1.20.5.340">
    <property type="match status" value="1"/>
</dbReference>
<feature type="coiled-coil region" evidence="7">
    <location>
        <begin position="1380"/>
        <end position="1628"/>
    </location>
</feature>
<evidence type="ECO:0000313" key="10">
    <source>
        <dbReference type="EMBL" id="GFG35676.1"/>
    </source>
</evidence>
<evidence type="ECO:0000259" key="9">
    <source>
        <dbReference type="PROSITE" id="PS51456"/>
    </source>
</evidence>
<dbReference type="FunCoup" id="A0A6L2PT54">
    <property type="interactions" value="261"/>
</dbReference>
<dbReference type="Gene3D" id="3.30.70.1590">
    <property type="match status" value="1"/>
</dbReference>
<feature type="compositionally biased region" description="Basic and acidic residues" evidence="8">
    <location>
        <begin position="38"/>
        <end position="50"/>
    </location>
</feature>
<feature type="region of interest" description="Disordered" evidence="8">
    <location>
        <begin position="1"/>
        <end position="74"/>
    </location>
</feature>
<dbReference type="Gene3D" id="4.10.270.10">
    <property type="entry name" value="Myosin, subunit A"/>
    <property type="match status" value="1"/>
</dbReference>
<feature type="non-terminal residue" evidence="10">
    <location>
        <position position="1637"/>
    </location>
</feature>
<dbReference type="CDD" id="cd01386">
    <property type="entry name" value="MYSc_Myo18"/>
    <property type="match status" value="1"/>
</dbReference>
<dbReference type="PROSITE" id="PS50096">
    <property type="entry name" value="IQ"/>
    <property type="match status" value="1"/>
</dbReference>
<dbReference type="GO" id="GO:0005737">
    <property type="term" value="C:cytoplasm"/>
    <property type="evidence" value="ECO:0007669"/>
    <property type="project" value="UniProtKB-ARBA"/>
</dbReference>
<proteinExistence type="inferred from homology"/>
<dbReference type="PROSITE" id="PS51456">
    <property type="entry name" value="MYOSIN_MOTOR"/>
    <property type="match status" value="1"/>
</dbReference>
<dbReference type="Pfam" id="PF00063">
    <property type="entry name" value="Myosin_head"/>
    <property type="match status" value="2"/>
</dbReference>
<dbReference type="OrthoDB" id="2914378at2759"/>
<feature type="region of interest" description="Disordered" evidence="8">
    <location>
        <begin position="352"/>
        <end position="414"/>
    </location>
</feature>
<keyword evidence="11" id="KW-1185">Reference proteome</keyword>
<dbReference type="Proteomes" id="UP000502823">
    <property type="component" value="Unassembled WGS sequence"/>
</dbReference>
<gene>
    <name evidence="10" type="ORF">Cfor_11463</name>
</gene>
<dbReference type="InterPro" id="IPR036961">
    <property type="entry name" value="Kinesin_motor_dom_sf"/>
</dbReference>
<comment type="similarity">
    <text evidence="6">Belongs to the TRAFAC class myosin-kinesin ATPase superfamily. Myosin family.</text>
</comment>
<feature type="binding site" evidence="6">
    <location>
        <begin position="636"/>
        <end position="643"/>
    </location>
    <ligand>
        <name>ATP</name>
        <dbReference type="ChEBI" id="CHEBI:30616"/>
    </ligand>
</feature>
<evidence type="ECO:0000256" key="2">
    <source>
        <dbReference type="ARBA" id="ARBA00022840"/>
    </source>
</evidence>
<evidence type="ECO:0000256" key="1">
    <source>
        <dbReference type="ARBA" id="ARBA00022741"/>
    </source>
</evidence>
<keyword evidence="3 7" id="KW-0175">Coiled coil</keyword>
<dbReference type="Gene3D" id="1.20.58.530">
    <property type="match status" value="1"/>
</dbReference>
<feature type="compositionally biased region" description="Basic residues" evidence="8">
    <location>
        <begin position="51"/>
        <end position="67"/>
    </location>
</feature>
<keyword evidence="1 6" id="KW-0547">Nucleotide-binding</keyword>
<dbReference type="FunFam" id="3.40.850.10:FF:000020">
    <property type="entry name" value="unconventional myosin-XVIIIa isoform X1"/>
    <property type="match status" value="1"/>
</dbReference>
<feature type="region of interest" description="Disordered" evidence="8">
    <location>
        <begin position="855"/>
        <end position="880"/>
    </location>
</feature>
<evidence type="ECO:0000313" key="11">
    <source>
        <dbReference type="Proteomes" id="UP000502823"/>
    </source>
</evidence>
<feature type="compositionally biased region" description="Polar residues" evidence="8">
    <location>
        <begin position="386"/>
        <end position="396"/>
    </location>
</feature>
<dbReference type="GO" id="GO:0032982">
    <property type="term" value="C:myosin filament"/>
    <property type="evidence" value="ECO:0007669"/>
    <property type="project" value="TreeGrafter"/>
</dbReference>
<dbReference type="InterPro" id="IPR001609">
    <property type="entry name" value="Myosin_head_motor_dom-like"/>
</dbReference>
<dbReference type="InterPro" id="IPR036064">
    <property type="entry name" value="MYSc_Myo18"/>
</dbReference>
<dbReference type="InterPro" id="IPR027417">
    <property type="entry name" value="P-loop_NTPase"/>
</dbReference>
<dbReference type="SMART" id="SM00242">
    <property type="entry name" value="MYSc"/>
    <property type="match status" value="1"/>
</dbReference>
<accession>A0A6L2PT54</accession>
<dbReference type="Gene3D" id="1.10.10.820">
    <property type="match status" value="1"/>
</dbReference>
<dbReference type="PANTHER" id="PTHR45615:SF36">
    <property type="entry name" value="MYOSIN HEAVY CHAIN-LIKE, ISOFORM B-RELATED"/>
    <property type="match status" value="1"/>
</dbReference>
<comment type="caution">
    <text evidence="10">The sequence shown here is derived from an EMBL/GenBank/DDBJ whole genome shotgun (WGS) entry which is preliminary data.</text>
</comment>
<keyword evidence="5 6" id="KW-0505">Motor protein</keyword>
<sequence>MLKLGAFENSLRGGPDITPSISGGITTPKTKVNHHRSCTGEHHGSGIEKWKRMRGSKPPHHHHHHHHNDCNVSVSDHTRSTSQCSATSLECSDTDSGQDCFTSPLRETKTTRQSQCSFNAEDITNCDSNHECFSCDSDINKTSHRLYSTPTKSSAAKTDFNGRGHFDEDEIGVDKMAEHECHVIPKSDNYGVEDLTINSPTWLRRPSVKTLALEGDENVNNRLSTRRKKRNERVTEHVEGSPRGFPVKTGGAEEEHVRMSQPVKKSTLNCKNSQGLITEDKNIDDQHIRKSVSTRNSVNRRASVKNSATYITEDNVSVNMKNPDKDYRKATSIRTLLNHVNGKGSQENVLENVSNKAGRSRAPTGKSSRVVNGRVNHESGSPLKSDVSNGRGSQSPGPKKPVYGGRRPPSGSKKFSRVCKVLWSEVAETALITKPNTHLTTGKNGLYKDLNQLLEHSRILPTDDKQAKSEEQLATERAWLEAERVWLVHRGGFTAARRLPEEFSGGVGGDFDTSKLHVRLEATGEVLQVDDDDIEKANPPQFDRAEDLAHLRYLNESSILHTLRQRYGSNLIHTYAGGSMVVINPMAPLAIHSEKVVHMFRGCKSEDMPPHIYSLAQSAYHGMLASRRDHSIVLLGRSGSGKTTNFKHVLHYLVLAAGAVNKVVTMEKLNAISMVLEAFGNSRTVLNTNATRFTQIFSLDYDQSGQIASASVQVLLAERSRVARRPEGESTFHIFYRLLAGVEGTLRRELHLDSLTGEPNLFMTPLQRHEDKQKAMLEFARVCAAMQTLGFSEAEIKVIWSVLSAVYHLGIAGAVKAGNSSNSRWQFSSPQAAQQAASLLGTTVEELARVLFGNSSGGMGTPSTPRAPFRTPSPTEKGLDRDVTGLEALEGMIIGLYGEVLNAVAALINRSISTPIHTVSSLVVVDSPGFQNPASCGQQGGATFEDLCHNYLQERLQLLFHHTILVAPRDRYVQEHIELNLEEGGEGDMCTPGPLVSLLDRTSQNSMVRTSQTDLREADRRGLLWLLDEEAVYPSASDEGFLERLFAHYGDRDHQLLLRKAPGNNQFILQHLQGTNPVLYTASGWLKASRENPIARSAVALLQESSREEVNQLFVSVRGPGVSSALGGSVVGIEGTQSLRRASSIRRTFTTGTAGIKRKSVCLQVKFTVDGLVETLRRTRLKFVHCFLPHHNAALGDSARSGTLKSNSSLTGSNMPDDLLINVPLLRSQLRGAQILDAVRLHKQGFPKFLPLSEFRRRFRLLAPADGRPASPVLDERRTVEDMLLGIDMDMASYRVGLSQIFFRSGVLAQLEAQRDERLTDNVVRLQARCRGYLARRKLNKLKIQDLAVRCIQRNVRKFMSVRDWPWWRLLVRVTPLLNVHRTEEELRIKTEELEQLRAKVEKLEQERTHLKHDNDRLEAKLSEMTADLAEEHSTSTLATERLEAETADRLRLEKELQDVQSENKNLQQAAERLEMELLYMRAADVNGGVGSDEDGECEEDAGVYKQRYERTVRELEFTRRRLQQQHEDDLEQLVGLKKQLEKKLADAFEEVEEQRQVVGQWKRKVQKLTAETNDLRLLLEEQNSRNNLLEKKQRKFDSELQLLHDELRQEKQQKDRISREKELVIAEKYSLEQNLS</sequence>
<keyword evidence="4 6" id="KW-0518">Myosin</keyword>
<dbReference type="Gene3D" id="1.20.120.720">
    <property type="entry name" value="Myosin VI head, motor domain, U50 subdomain"/>
    <property type="match status" value="1"/>
</dbReference>
<dbReference type="GO" id="GO:0051015">
    <property type="term" value="F:actin filament binding"/>
    <property type="evidence" value="ECO:0007669"/>
    <property type="project" value="TreeGrafter"/>
</dbReference>
<feature type="compositionally biased region" description="Polar residues" evidence="8">
    <location>
        <begin position="19"/>
        <end position="30"/>
    </location>
</feature>